<dbReference type="EMBL" id="VAFM01000001">
    <property type="protein sequence ID" value="TKW61120.1"/>
    <property type="molecule type" value="Genomic_DNA"/>
</dbReference>
<reference evidence="1 2" key="1">
    <citation type="journal article" date="2017" name="Nat. Commun.">
        <title>In situ click chemistry generation of cyclooxygenase-2 inhibitors.</title>
        <authorList>
            <person name="Bhardwaj A."/>
            <person name="Kaur J."/>
            <person name="Wuest M."/>
            <person name="Wuest F."/>
        </authorList>
    </citation>
    <scope>NUCLEOTIDE SEQUENCE [LARGE SCALE GENOMIC DNA]</scope>
    <source>
        <strain evidence="1">S2_018_000_R2_106</strain>
    </source>
</reference>
<organism evidence="1 2">
    <name type="scientific">Blastochloris viridis</name>
    <name type="common">Rhodopseudomonas viridis</name>
    <dbReference type="NCBI Taxonomy" id="1079"/>
    <lineage>
        <taxon>Bacteria</taxon>
        <taxon>Pseudomonadati</taxon>
        <taxon>Pseudomonadota</taxon>
        <taxon>Alphaproteobacteria</taxon>
        <taxon>Hyphomicrobiales</taxon>
        <taxon>Blastochloridaceae</taxon>
        <taxon>Blastochloris</taxon>
    </lineage>
</organism>
<gene>
    <name evidence="1" type="ORF">DI628_00385</name>
</gene>
<proteinExistence type="predicted"/>
<dbReference type="Proteomes" id="UP000320948">
    <property type="component" value="Unassembled WGS sequence"/>
</dbReference>
<evidence type="ECO:0000313" key="2">
    <source>
        <dbReference type="Proteomes" id="UP000320948"/>
    </source>
</evidence>
<dbReference type="AlphaFoldDB" id="A0A6N4R2B5"/>
<evidence type="ECO:0000313" key="1">
    <source>
        <dbReference type="EMBL" id="TKW61120.1"/>
    </source>
</evidence>
<protein>
    <submittedName>
        <fullName evidence="1">Uncharacterized protein</fullName>
    </submittedName>
</protein>
<sequence length="81" mass="9946">MRAGSWTHFEKKFEPQPAPSHDFLWEPWEVPKNADWRYWWTLVEGDNGRLYASPGYHFVNRLGYIQTRHGWKDELRDYLYD</sequence>
<accession>A0A6N4R2B5</accession>
<name>A0A6N4R2B5_BLAVI</name>
<comment type="caution">
    <text evidence="1">The sequence shown here is derived from an EMBL/GenBank/DDBJ whole genome shotgun (WGS) entry which is preliminary data.</text>
</comment>